<sequence length="319" mass="37846">MNQIVLLFALLVAAPLQAQVDAYAYLGLKLAPQEVTNIRLKETYVINTSKDSKFKEKYLFSREEYNEQGRRSLNLFFKPDASLESKIVAFYPDSTKEINIFQQKGEVVDSAVFLFHPDGRRKMEIWYWGDNCSTDSLLFSYNARKQLSKVFRRYDWDEKWDTLFYKADGSLDKAIFYSKADGLQKQVDFLFSPDSFLLKTASRNRDRLIVEEEYFFYDKKGRLDYTTTRYFPDGEEKPETPRLTSRYSYWRNGELKRVKKVLSSKKKKRISVSILKYNRSGRLIYQRDRNKSEGIDSKIIIEYRARPKGWKPRQGSNFW</sequence>
<dbReference type="EMBL" id="CP002831">
    <property type="protein sequence ID" value="AFC25451.1"/>
    <property type="molecule type" value="Genomic_DNA"/>
</dbReference>
<evidence type="ECO:0000256" key="1">
    <source>
        <dbReference type="SAM" id="SignalP"/>
    </source>
</evidence>
<evidence type="ECO:0000313" key="3">
    <source>
        <dbReference type="Proteomes" id="UP000007519"/>
    </source>
</evidence>
<proteinExistence type="predicted"/>
<feature type="signal peptide" evidence="1">
    <location>
        <begin position="1"/>
        <end position="18"/>
    </location>
</feature>
<feature type="chain" id="PRO_5003604822" evidence="1">
    <location>
        <begin position="19"/>
        <end position="319"/>
    </location>
</feature>
<dbReference type="OrthoDB" id="1351597at2"/>
<evidence type="ECO:0000313" key="2">
    <source>
        <dbReference type="EMBL" id="AFC25451.1"/>
    </source>
</evidence>
<dbReference type="Proteomes" id="UP000007519">
    <property type="component" value="Chromosome"/>
</dbReference>
<keyword evidence="1" id="KW-0732">Signal</keyword>
<dbReference type="HOGENOM" id="CLU_871232_0_0_10"/>
<reference evidence="2 3" key="1">
    <citation type="journal article" date="2012" name="Stand. Genomic Sci.">
        <title>Complete genome sequencing and analysis of Saprospira grandis str. Lewin, a predatory marine bacterium.</title>
        <authorList>
            <person name="Saw J.H."/>
            <person name="Yuryev A."/>
            <person name="Kanbe M."/>
            <person name="Hou S."/>
            <person name="Young A.G."/>
            <person name="Aizawa S."/>
            <person name="Alam M."/>
        </authorList>
    </citation>
    <scope>NUCLEOTIDE SEQUENCE [LARGE SCALE GENOMIC DNA]</scope>
    <source>
        <strain evidence="2 3">Lewin</strain>
    </source>
</reference>
<organism evidence="2 3">
    <name type="scientific">Saprospira grandis (strain Lewin)</name>
    <dbReference type="NCBI Taxonomy" id="984262"/>
    <lineage>
        <taxon>Bacteria</taxon>
        <taxon>Pseudomonadati</taxon>
        <taxon>Bacteroidota</taxon>
        <taxon>Saprospiria</taxon>
        <taxon>Saprospirales</taxon>
        <taxon>Saprospiraceae</taxon>
        <taxon>Saprospira</taxon>
    </lineage>
</organism>
<dbReference type="STRING" id="984262.SGRA_2723"/>
<gene>
    <name evidence="2" type="ordered locus">SGRA_2723</name>
</gene>
<dbReference type="KEGG" id="sgn:SGRA_2723"/>
<name>H6L9H5_SAPGL</name>
<keyword evidence="3" id="KW-1185">Reference proteome</keyword>
<accession>H6L9H5</accession>
<protein>
    <submittedName>
        <fullName evidence="2">Uncharacterized protein</fullName>
    </submittedName>
</protein>
<dbReference type="RefSeq" id="WP_015693060.1">
    <property type="nucleotide sequence ID" value="NC_016940.1"/>
</dbReference>
<dbReference type="AlphaFoldDB" id="H6L9H5"/>